<dbReference type="Proteomes" id="UP000281474">
    <property type="component" value="Unassembled WGS sequence"/>
</dbReference>
<accession>A0A3L8PW06</accession>
<comment type="function">
    <text evidence="4">Chaperone for NapA, the catalytic subunit of the periplasmic nitrate reductase. It binds directly and specifically to the twin-arginine signal peptide of NapA, preventing premature interaction with the Tat translocase and premature export.</text>
</comment>
<comment type="subcellular location">
    <subcellularLocation>
        <location evidence="1 4">Cytoplasm</location>
    </subcellularLocation>
</comment>
<organism evidence="5 6">
    <name type="scientific">Parashewanella curva</name>
    <dbReference type="NCBI Taxonomy" id="2338552"/>
    <lineage>
        <taxon>Bacteria</taxon>
        <taxon>Pseudomonadati</taxon>
        <taxon>Pseudomonadota</taxon>
        <taxon>Gammaproteobacteria</taxon>
        <taxon>Alteromonadales</taxon>
        <taxon>Shewanellaceae</taxon>
        <taxon>Parashewanella</taxon>
    </lineage>
</organism>
<dbReference type="AlphaFoldDB" id="A0A3L8PW06"/>
<keyword evidence="6" id="KW-1185">Reference proteome</keyword>
<proteinExistence type="inferred from homology"/>
<reference evidence="5 6" key="1">
    <citation type="submission" date="2018-09" db="EMBL/GenBank/DDBJ databases">
        <title>Phylogeny of the Shewanellaceae, and recommendation for two new genera, Pseudoshewanella and Parashewanella.</title>
        <authorList>
            <person name="Wang G."/>
        </authorList>
    </citation>
    <scope>NUCLEOTIDE SEQUENCE [LARGE SCALE GENOMIC DNA]</scope>
    <source>
        <strain evidence="5 6">C51</strain>
    </source>
</reference>
<comment type="subunit">
    <text evidence="4">Interacts with the cytoplasmic NapA precursor.</text>
</comment>
<dbReference type="OrthoDB" id="5770785at2"/>
<gene>
    <name evidence="4" type="primary">napD</name>
    <name evidence="5" type="ORF">D5018_14435</name>
</gene>
<protein>
    <recommendedName>
        <fullName evidence="4">Chaperone NapD</fullName>
    </recommendedName>
    <alternativeName>
        <fullName evidence="4">NapA signal peptide-binding chaperone NapD</fullName>
    </alternativeName>
</protein>
<comment type="caution">
    <text evidence="5">The sequence shown here is derived from an EMBL/GenBank/DDBJ whole genome shotgun (WGS) entry which is preliminary data.</text>
</comment>
<keyword evidence="3 4" id="KW-0143">Chaperone</keyword>
<keyword evidence="2 4" id="KW-0963">Cytoplasm</keyword>
<dbReference type="GO" id="GO:0005048">
    <property type="term" value="F:signal sequence binding"/>
    <property type="evidence" value="ECO:0007669"/>
    <property type="project" value="UniProtKB-UniRule"/>
</dbReference>
<dbReference type="GO" id="GO:0005737">
    <property type="term" value="C:cytoplasm"/>
    <property type="evidence" value="ECO:0007669"/>
    <property type="project" value="UniProtKB-SubCell"/>
</dbReference>
<comment type="similarity">
    <text evidence="4">Belongs to the NapD family.</text>
</comment>
<dbReference type="Pfam" id="PF03927">
    <property type="entry name" value="NapD"/>
    <property type="match status" value="1"/>
</dbReference>
<dbReference type="GO" id="GO:0051224">
    <property type="term" value="P:negative regulation of protein transport"/>
    <property type="evidence" value="ECO:0007669"/>
    <property type="project" value="UniProtKB-UniRule"/>
</dbReference>
<evidence type="ECO:0000256" key="2">
    <source>
        <dbReference type="ARBA" id="ARBA00022490"/>
    </source>
</evidence>
<evidence type="ECO:0000256" key="4">
    <source>
        <dbReference type="HAMAP-Rule" id="MF_02200"/>
    </source>
</evidence>
<name>A0A3L8PW06_9GAMM</name>
<evidence type="ECO:0000313" key="6">
    <source>
        <dbReference type="Proteomes" id="UP000281474"/>
    </source>
</evidence>
<dbReference type="HAMAP" id="MF_02200">
    <property type="entry name" value="NapD"/>
    <property type="match status" value="1"/>
</dbReference>
<sequence length="85" mass="9665">MSIELHVCSLVVQVKPEKMPDVRQAIMVMKDTELSVNNEIKLVVVIEGERRKQVMERVDEINAIPGVISTSVVYQQSEVLEEDEI</sequence>
<dbReference type="PANTHER" id="PTHR38603">
    <property type="entry name" value="CHAPERONE NAPD"/>
    <property type="match status" value="1"/>
</dbReference>
<dbReference type="PANTHER" id="PTHR38603:SF1">
    <property type="entry name" value="CHAPERONE NAPD"/>
    <property type="match status" value="1"/>
</dbReference>
<evidence type="ECO:0000256" key="1">
    <source>
        <dbReference type="ARBA" id="ARBA00004496"/>
    </source>
</evidence>
<evidence type="ECO:0000313" key="5">
    <source>
        <dbReference type="EMBL" id="RLV58969.1"/>
    </source>
</evidence>
<evidence type="ECO:0000256" key="3">
    <source>
        <dbReference type="ARBA" id="ARBA00023186"/>
    </source>
</evidence>
<dbReference type="EMBL" id="QZEI01000048">
    <property type="protein sequence ID" value="RLV58969.1"/>
    <property type="molecule type" value="Genomic_DNA"/>
</dbReference>
<dbReference type="InterPro" id="IPR005623">
    <property type="entry name" value="Chaperone_NapD_NO3_reduct"/>
</dbReference>
<dbReference type="RefSeq" id="WP_121839707.1">
    <property type="nucleotide sequence ID" value="NZ_ML014797.1"/>
</dbReference>
<dbReference type="Gene3D" id="3.30.70.920">
    <property type="match status" value="1"/>
</dbReference>